<dbReference type="InterPro" id="IPR036779">
    <property type="entry name" value="LysM_dom_sf"/>
</dbReference>
<dbReference type="InterPro" id="IPR018392">
    <property type="entry name" value="LysM"/>
</dbReference>
<dbReference type="PANTHER" id="PTHR20932">
    <property type="entry name" value="LYSM AND PUTATIVE PEPTIDOGLYCAN-BINDING DOMAIN-CONTAINING PROTEIN"/>
    <property type="match status" value="1"/>
</dbReference>
<dbReference type="SUPFAM" id="SSF54106">
    <property type="entry name" value="LysM domain"/>
    <property type="match status" value="1"/>
</dbReference>
<dbReference type="InterPro" id="IPR045030">
    <property type="entry name" value="LYSM1-4"/>
</dbReference>
<dbReference type="Pfam" id="PF01476">
    <property type="entry name" value="LysM"/>
    <property type="match status" value="1"/>
</dbReference>
<name>A0A7S3PUV3_9STRA</name>
<accession>A0A7S3PUV3</accession>
<dbReference type="PROSITE" id="PS51782">
    <property type="entry name" value="LYSM"/>
    <property type="match status" value="1"/>
</dbReference>
<feature type="domain" description="LysM" evidence="1">
    <location>
        <begin position="80"/>
        <end position="124"/>
    </location>
</feature>
<dbReference type="AlphaFoldDB" id="A0A7S3PUV3"/>
<organism evidence="2">
    <name type="scientific">Chaetoceros debilis</name>
    <dbReference type="NCBI Taxonomy" id="122233"/>
    <lineage>
        <taxon>Eukaryota</taxon>
        <taxon>Sar</taxon>
        <taxon>Stramenopiles</taxon>
        <taxon>Ochrophyta</taxon>
        <taxon>Bacillariophyta</taxon>
        <taxon>Coscinodiscophyceae</taxon>
        <taxon>Chaetocerotophycidae</taxon>
        <taxon>Chaetocerotales</taxon>
        <taxon>Chaetocerotaceae</taxon>
        <taxon>Chaetoceros</taxon>
    </lineage>
</organism>
<reference evidence="2" key="1">
    <citation type="submission" date="2021-01" db="EMBL/GenBank/DDBJ databases">
        <authorList>
            <person name="Corre E."/>
            <person name="Pelletier E."/>
            <person name="Niang G."/>
            <person name="Scheremetjew M."/>
            <person name="Finn R."/>
            <person name="Kale V."/>
            <person name="Holt S."/>
            <person name="Cochrane G."/>
            <person name="Meng A."/>
            <person name="Brown T."/>
            <person name="Cohen L."/>
        </authorList>
    </citation>
    <scope>NUCLEOTIDE SEQUENCE</scope>
    <source>
        <strain evidence="2">MM31A-1</strain>
    </source>
</reference>
<dbReference type="Gene3D" id="3.10.350.10">
    <property type="entry name" value="LysM domain"/>
    <property type="match status" value="1"/>
</dbReference>
<proteinExistence type="predicted"/>
<gene>
    <name evidence="2" type="ORF">CDEB00056_LOCUS945</name>
</gene>
<dbReference type="EMBL" id="HBIO01001336">
    <property type="protein sequence ID" value="CAE0456104.1"/>
    <property type="molecule type" value="Transcribed_RNA"/>
</dbReference>
<protein>
    <recommendedName>
        <fullName evidence="1">LysM domain-containing protein</fullName>
    </recommendedName>
</protein>
<evidence type="ECO:0000259" key="1">
    <source>
        <dbReference type="PROSITE" id="PS51782"/>
    </source>
</evidence>
<dbReference type="PANTHER" id="PTHR20932:SF8">
    <property type="entry name" value="LD22649P"/>
    <property type="match status" value="1"/>
</dbReference>
<dbReference type="CDD" id="cd00118">
    <property type="entry name" value="LysM"/>
    <property type="match status" value="1"/>
</dbReference>
<evidence type="ECO:0000313" key="2">
    <source>
        <dbReference type="EMBL" id="CAE0456104.1"/>
    </source>
</evidence>
<sequence length="220" mass="24418">MSEGGIYPWKRQTLNVAKAADYSNLQNPLPNPPPGSAWYRDPSTREWKVISLENVDVGTPATEADIDKVESLLPGDSDYVSHHVQPTDTLQGICLKYHVTPTELRQSNHFSGSNLALAPDSIMIPLMCNPRHVVKKSAQDSKDQKINTFLRIMNSKVGGAGKMKDKIGRKEAIAYLEINDYNVEESVADAKDDLGWEAQDARKKYCQNATAESSLLIEMT</sequence>